<sequence length="712" mass="75977">MQRAREKNALTREKSALTRARRLPAPRPLSRVLERQRPPPSEDGFGAEWRSVRRYLVDSWKDVVRFIPQDVLSGVTVAAVALPLNLALAVASGLPPSAGLIAGVVGGGIAAMMGGTPLQVTGPAAALSTMVFALVARFGVAGAAAAAMAVGCMQLLLSLGRAGRLMKYVPESVLAGFTTGVGIKLLDQQIPELLGFDYRVFELAQMMHRPEWLHEVSWLSTLSGLAVAFLVVAARHLKRFPAALVGVGIVTALASYLGWDIARVGEVPSSLPPPRLPDLQGRWLELFAAALPLGILAAAESLLSARVTDRMAPTSRPHQPTLELLGQGLANLGSGVMGGMPVTGVVVRSGVNVQSGGRTRLAAFLHSASLLFVMLYLSDQIAKVPLAGLAGLLCVVGLRLVEVGTLVHLWKEERVEAVAFLVTAGGTLSGHLVEGLTGGMVIHAVGAWMHRRRHKPHPSAPSVEQKQQGVRAVLSRAHAEARHPSHLEASPHSLGWLRHIKSRPLMSNSSFVHPQAAVIGRVVLGDHVHIAAGSSVRADEGTPFHIGANSNIQDGVVIHALKERKVVVGGEEWAVYVGKNVSMAHNALVHGPCYIGDDTFVGFKAVVHDAVVGSHCYIGIGAIVVGVEVPDGRFVPHGSIVDTAEKAERLPPVSEAHREFNEDVVDVNRGLAAAYRTQDGEVRQTTRPLTTHNNTEPKSGWTNWRRARDERF</sequence>
<proteinExistence type="predicted"/>
<feature type="transmembrane region" description="Helical" evidence="6">
    <location>
        <begin position="282"/>
        <end position="303"/>
    </location>
</feature>
<dbReference type="eggNOG" id="COG0663">
    <property type="taxonomic scope" value="Bacteria"/>
</dbReference>
<protein>
    <submittedName>
        <fullName evidence="8">Sulfate permease</fullName>
    </submittedName>
</protein>
<keyword evidence="2 6" id="KW-0812">Transmembrane</keyword>
<evidence type="ECO:0000313" key="9">
    <source>
        <dbReference type="Proteomes" id="UP000011682"/>
    </source>
</evidence>
<dbReference type="SUPFAM" id="SSF51161">
    <property type="entry name" value="Trimeric LpxA-like enzymes"/>
    <property type="match status" value="1"/>
</dbReference>
<accession>S9P8Q0</accession>
<keyword evidence="4 6" id="KW-0472">Membrane</keyword>
<organism evidence="8 9">
    <name type="scientific">Cystobacter fuscus (strain ATCC 25194 / DSM 2262 / NBRC 100088 / M29)</name>
    <dbReference type="NCBI Taxonomy" id="1242864"/>
    <lineage>
        <taxon>Bacteria</taxon>
        <taxon>Pseudomonadati</taxon>
        <taxon>Myxococcota</taxon>
        <taxon>Myxococcia</taxon>
        <taxon>Myxococcales</taxon>
        <taxon>Cystobacterineae</taxon>
        <taxon>Archangiaceae</taxon>
        <taxon>Cystobacter</taxon>
    </lineage>
</organism>
<feature type="transmembrane region" description="Helical" evidence="6">
    <location>
        <begin position="241"/>
        <end position="262"/>
    </location>
</feature>
<dbReference type="GO" id="GO:0055085">
    <property type="term" value="P:transmembrane transport"/>
    <property type="evidence" value="ECO:0007669"/>
    <property type="project" value="InterPro"/>
</dbReference>
<feature type="transmembrane region" description="Helical" evidence="6">
    <location>
        <begin position="130"/>
        <end position="157"/>
    </location>
</feature>
<evidence type="ECO:0000259" key="7">
    <source>
        <dbReference type="Pfam" id="PF00916"/>
    </source>
</evidence>
<evidence type="ECO:0000256" key="4">
    <source>
        <dbReference type="ARBA" id="ARBA00023136"/>
    </source>
</evidence>
<evidence type="ECO:0000256" key="1">
    <source>
        <dbReference type="ARBA" id="ARBA00004141"/>
    </source>
</evidence>
<dbReference type="CDD" id="cd00710">
    <property type="entry name" value="LbH_gamma_CA"/>
    <property type="match status" value="1"/>
</dbReference>
<feature type="transmembrane region" description="Helical" evidence="6">
    <location>
        <begin position="359"/>
        <end position="377"/>
    </location>
</feature>
<dbReference type="InterPro" id="IPR011004">
    <property type="entry name" value="Trimer_LpxA-like_sf"/>
</dbReference>
<gene>
    <name evidence="8" type="ORF">D187_001476</name>
</gene>
<feature type="region of interest" description="Disordered" evidence="5">
    <location>
        <begin position="680"/>
        <end position="712"/>
    </location>
</feature>
<feature type="compositionally biased region" description="Polar residues" evidence="5">
    <location>
        <begin position="685"/>
        <end position="702"/>
    </location>
</feature>
<dbReference type="RefSeq" id="WP_002622614.1">
    <property type="nucleotide sequence ID" value="NZ_ANAH02000011.1"/>
</dbReference>
<dbReference type="AlphaFoldDB" id="S9P8Q0"/>
<keyword evidence="3 6" id="KW-1133">Transmembrane helix</keyword>
<evidence type="ECO:0000256" key="2">
    <source>
        <dbReference type="ARBA" id="ARBA00022692"/>
    </source>
</evidence>
<feature type="transmembrane region" description="Helical" evidence="6">
    <location>
        <begin position="216"/>
        <end position="234"/>
    </location>
</feature>
<dbReference type="Gene3D" id="2.160.10.10">
    <property type="entry name" value="Hexapeptide repeat proteins"/>
    <property type="match status" value="1"/>
</dbReference>
<dbReference type="Pfam" id="PF00916">
    <property type="entry name" value="Sulfate_transp"/>
    <property type="match status" value="1"/>
</dbReference>
<dbReference type="GO" id="GO:0016020">
    <property type="term" value="C:membrane"/>
    <property type="evidence" value="ECO:0007669"/>
    <property type="project" value="UniProtKB-SubCell"/>
</dbReference>
<feature type="compositionally biased region" description="Basic and acidic residues" evidence="5">
    <location>
        <begin position="1"/>
        <end position="16"/>
    </location>
</feature>
<comment type="subcellular location">
    <subcellularLocation>
        <location evidence="1">Membrane</location>
        <topology evidence="1">Multi-pass membrane protein</topology>
    </subcellularLocation>
</comment>
<reference evidence="8" key="1">
    <citation type="submission" date="2013-05" db="EMBL/GenBank/DDBJ databases">
        <title>Genome assembly of Cystobacter fuscus DSM 2262.</title>
        <authorList>
            <person name="Sharma G."/>
            <person name="Khatri I."/>
            <person name="Kaur C."/>
            <person name="Mayilraj S."/>
            <person name="Subramanian S."/>
        </authorList>
    </citation>
    <scope>NUCLEOTIDE SEQUENCE [LARGE SCALE GENOMIC DNA]</scope>
    <source>
        <strain evidence="8">DSM 2262</strain>
    </source>
</reference>
<feature type="domain" description="SLC26A/SulP transporter" evidence="7">
    <location>
        <begin position="69"/>
        <end position="423"/>
    </location>
</feature>
<dbReference type="EMBL" id="ANAH02000011">
    <property type="protein sequence ID" value="EPX60825.1"/>
    <property type="molecule type" value="Genomic_DNA"/>
</dbReference>
<dbReference type="PANTHER" id="PTHR11814">
    <property type="entry name" value="SULFATE TRANSPORTER"/>
    <property type="match status" value="1"/>
</dbReference>
<keyword evidence="9" id="KW-1185">Reference proteome</keyword>
<feature type="transmembrane region" description="Helical" evidence="6">
    <location>
        <begin position="71"/>
        <end position="91"/>
    </location>
</feature>
<dbReference type="eggNOG" id="COG0659">
    <property type="taxonomic scope" value="Bacteria"/>
</dbReference>
<dbReference type="InterPro" id="IPR047223">
    <property type="entry name" value="CA_gamma_LbH"/>
</dbReference>
<feature type="transmembrane region" description="Helical" evidence="6">
    <location>
        <begin position="389"/>
        <end position="410"/>
    </location>
</feature>
<evidence type="ECO:0000256" key="3">
    <source>
        <dbReference type="ARBA" id="ARBA00022989"/>
    </source>
</evidence>
<name>S9P8Q0_CYSF2</name>
<dbReference type="InterPro" id="IPR001902">
    <property type="entry name" value="SLC26A/SulP_fam"/>
</dbReference>
<evidence type="ECO:0000256" key="5">
    <source>
        <dbReference type="SAM" id="MobiDB-lite"/>
    </source>
</evidence>
<dbReference type="Proteomes" id="UP000011682">
    <property type="component" value="Unassembled WGS sequence"/>
</dbReference>
<comment type="caution">
    <text evidence="8">The sequence shown here is derived from an EMBL/GenBank/DDBJ whole genome shotgun (WGS) entry which is preliminary data.</text>
</comment>
<evidence type="ECO:0000256" key="6">
    <source>
        <dbReference type="SAM" id="Phobius"/>
    </source>
</evidence>
<feature type="region of interest" description="Disordered" evidence="5">
    <location>
        <begin position="1"/>
        <end position="44"/>
    </location>
</feature>
<feature type="transmembrane region" description="Helical" evidence="6">
    <location>
        <begin position="97"/>
        <end position="118"/>
    </location>
</feature>
<evidence type="ECO:0000313" key="8">
    <source>
        <dbReference type="EMBL" id="EPX60825.1"/>
    </source>
</evidence>
<dbReference type="InterPro" id="IPR011547">
    <property type="entry name" value="SLC26A/SulP_dom"/>
</dbReference>